<dbReference type="RefSeq" id="WP_102391738.1">
    <property type="nucleotide sequence ID" value="NZ_MDAL01000039.1"/>
</dbReference>
<dbReference type="InterPro" id="IPR022657">
    <property type="entry name" value="De-COase2_CS"/>
</dbReference>
<dbReference type="Gene3D" id="2.40.37.10">
    <property type="entry name" value="Lyase, Ornithine Decarboxylase, Chain A, domain 1"/>
    <property type="match status" value="1"/>
</dbReference>
<evidence type="ECO:0000259" key="5">
    <source>
        <dbReference type="Pfam" id="PF00278"/>
    </source>
</evidence>
<dbReference type="Gene3D" id="3.20.20.10">
    <property type="entry name" value="Alanine racemase"/>
    <property type="match status" value="1"/>
</dbReference>
<dbReference type="PROSITE" id="PS00879">
    <property type="entry name" value="ODR_DC_2_2"/>
    <property type="match status" value="1"/>
</dbReference>
<dbReference type="PANTHER" id="PTHR43727">
    <property type="entry name" value="DIAMINOPIMELATE DECARBOXYLASE"/>
    <property type="match status" value="1"/>
</dbReference>
<evidence type="ECO:0000256" key="2">
    <source>
        <dbReference type="ARBA" id="ARBA00022898"/>
    </source>
</evidence>
<gene>
    <name evidence="7" type="ORF">BCT23_22610</name>
</gene>
<dbReference type="PANTHER" id="PTHR43727:SF2">
    <property type="entry name" value="GROUP IV DECARBOXYLASE"/>
    <property type="match status" value="1"/>
</dbReference>
<dbReference type="InterPro" id="IPR000183">
    <property type="entry name" value="Orn/DAP/Arg_de-COase"/>
</dbReference>
<protein>
    <submittedName>
        <fullName evidence="7">Amino acid decarboxylase</fullName>
    </submittedName>
</protein>
<reference evidence="8" key="1">
    <citation type="submission" date="2016-07" db="EMBL/GenBank/DDBJ databases">
        <title>Nontailed viruses are major unrecognized killers of bacteria in the ocean.</title>
        <authorList>
            <person name="Kauffman K."/>
            <person name="Hussain F."/>
            <person name="Yang J."/>
            <person name="Arevalo P."/>
            <person name="Brown J."/>
            <person name="Cutler M."/>
            <person name="Kelly L."/>
            <person name="Polz M.F."/>
        </authorList>
    </citation>
    <scope>NUCLEOTIDE SEQUENCE [LARGE SCALE GENOMIC DNA]</scope>
    <source>
        <strain evidence="8">10N.261.45.A10</strain>
    </source>
</reference>
<keyword evidence="2 3" id="KW-0663">Pyridoxal phosphate</keyword>
<dbReference type="SUPFAM" id="SSF50621">
    <property type="entry name" value="Alanine racemase C-terminal domain-like"/>
    <property type="match status" value="1"/>
</dbReference>
<evidence type="ECO:0000256" key="4">
    <source>
        <dbReference type="RuleBase" id="RU003737"/>
    </source>
</evidence>
<dbReference type="Pfam" id="PF00278">
    <property type="entry name" value="Orn_DAP_Arg_deC"/>
    <property type="match status" value="1"/>
</dbReference>
<feature type="domain" description="Orn/DAP/Arg decarboxylase 2 N-terminal" evidence="6">
    <location>
        <begin position="19"/>
        <end position="267"/>
    </location>
</feature>
<dbReference type="InterPro" id="IPR009006">
    <property type="entry name" value="Ala_racemase/Decarboxylase_C"/>
</dbReference>
<comment type="similarity">
    <text evidence="4">Belongs to the Orn/Lys/Arg decarboxylase class-II family.</text>
</comment>
<evidence type="ECO:0000313" key="7">
    <source>
        <dbReference type="EMBL" id="PMN89720.1"/>
    </source>
</evidence>
<organism evidence="7 8">
    <name type="scientific">Enterovibrio norvegicus</name>
    <dbReference type="NCBI Taxonomy" id="188144"/>
    <lineage>
        <taxon>Bacteria</taxon>
        <taxon>Pseudomonadati</taxon>
        <taxon>Pseudomonadota</taxon>
        <taxon>Gammaproteobacteria</taxon>
        <taxon>Vibrionales</taxon>
        <taxon>Vibrionaceae</taxon>
        <taxon>Enterovibrio</taxon>
    </lineage>
</organism>
<dbReference type="EMBL" id="MDAL01000039">
    <property type="protein sequence ID" value="PMN89720.1"/>
    <property type="molecule type" value="Genomic_DNA"/>
</dbReference>
<dbReference type="InterPro" id="IPR022643">
    <property type="entry name" value="De-COase2_C"/>
</dbReference>
<dbReference type="AlphaFoldDB" id="A0A2N7L6Y5"/>
<dbReference type="InterPro" id="IPR022644">
    <property type="entry name" value="De-COase2_N"/>
</dbReference>
<name>A0A2N7L6Y5_9GAMM</name>
<sequence length="442" mass="47477">MLNTSMPHTPFYVYDQAGIQQQCDRLKAVTLPDVATVLYSLKANPNPSLVETIVNQGLGCDVSSAFELDVALSSGVAPKNIGCVGPYKSTRLLTECARNNIAFVAVESADELVELGALKQRYDSDTAILLRLNPNVEISGGSMKMGGAASQFGITEEDLPSVLALAASHSIAISGVHIYATTRVLDPDSFIANFSALCDCLIELQTRFALPLHVLNLGGGFGIPYYKGEEALFVEPMREDLLSLQLNLIEKTGATRLFFESGRFIVGENGKAVIQVKSIKQSGGKTFVVCDGGYNLFHGATAFANLMRKPYFIDKATSTNLDDIACAALPDRASMTVGAGRSETETQRYTLVGPLCTPSDIIADKFDCAPLAVGDYLVVHQVGAYAITSSPGLFIGHGFPAEYLVTPAGVKQVGKQDSIEEMKRRYTNTEQDMASESLRRAS</sequence>
<dbReference type="GO" id="GO:0009089">
    <property type="term" value="P:lysine biosynthetic process via diaminopimelate"/>
    <property type="evidence" value="ECO:0007669"/>
    <property type="project" value="TreeGrafter"/>
</dbReference>
<evidence type="ECO:0000313" key="8">
    <source>
        <dbReference type="Proteomes" id="UP000235387"/>
    </source>
</evidence>
<dbReference type="GO" id="GO:0008836">
    <property type="term" value="F:diaminopimelate decarboxylase activity"/>
    <property type="evidence" value="ECO:0007669"/>
    <property type="project" value="TreeGrafter"/>
</dbReference>
<comment type="cofactor">
    <cofactor evidence="1 3">
        <name>pyridoxal 5'-phosphate</name>
        <dbReference type="ChEBI" id="CHEBI:597326"/>
    </cofactor>
</comment>
<dbReference type="Proteomes" id="UP000235387">
    <property type="component" value="Unassembled WGS sequence"/>
</dbReference>
<feature type="active site" description="Proton donor" evidence="3">
    <location>
        <position position="356"/>
    </location>
</feature>
<evidence type="ECO:0000259" key="6">
    <source>
        <dbReference type="Pfam" id="PF02784"/>
    </source>
</evidence>
<dbReference type="InterPro" id="IPR029066">
    <property type="entry name" value="PLP-binding_barrel"/>
</dbReference>
<proteinExistence type="inferred from homology"/>
<accession>A0A2N7L6Y5</accession>
<feature type="domain" description="Orn/DAP/Arg decarboxylase 2 C-terminal" evidence="5">
    <location>
        <begin position="11"/>
        <end position="383"/>
    </location>
</feature>
<dbReference type="PRINTS" id="PR01179">
    <property type="entry name" value="ODADCRBXLASE"/>
</dbReference>
<dbReference type="Pfam" id="PF02784">
    <property type="entry name" value="Orn_Arg_deC_N"/>
    <property type="match status" value="1"/>
</dbReference>
<dbReference type="STRING" id="1190603.A1OO_19195"/>
<dbReference type="SUPFAM" id="SSF51419">
    <property type="entry name" value="PLP-binding barrel"/>
    <property type="match status" value="1"/>
</dbReference>
<feature type="modified residue" description="N6-(pyridoxal phosphate)lysine" evidence="3">
    <location>
        <position position="42"/>
    </location>
</feature>
<evidence type="ECO:0000256" key="3">
    <source>
        <dbReference type="PIRSR" id="PIRSR600183-50"/>
    </source>
</evidence>
<comment type="caution">
    <text evidence="7">The sequence shown here is derived from an EMBL/GenBank/DDBJ whole genome shotgun (WGS) entry which is preliminary data.</text>
</comment>
<evidence type="ECO:0000256" key="1">
    <source>
        <dbReference type="ARBA" id="ARBA00001933"/>
    </source>
</evidence>